<keyword evidence="1" id="KW-0732">Signal</keyword>
<sequence>MLKKLIMTAALVIPALGVQYAGDAGQHKAEAAEKQVSLSSNEKDLLARLVTAEAKGEPYAGQVAVATVVLNRLDSDKFPDSLKGIVYQKNEFSPVLNGSINDPATSEAKKAVDEAINFHGKGQGSLFFYNPDKTDNQWLRGKHETIKIGEHVFAK</sequence>
<dbReference type="InterPro" id="IPR011105">
    <property type="entry name" value="Cell_wall_hydrolase_SleB"/>
</dbReference>
<proteinExistence type="predicted"/>
<dbReference type="EMBL" id="LILC01000023">
    <property type="protein sequence ID" value="KOO42803.1"/>
    <property type="molecule type" value="Genomic_DNA"/>
</dbReference>
<accession>A0A0M0KWN6</accession>
<dbReference type="Pfam" id="PF07486">
    <property type="entry name" value="Hydrolase_2"/>
    <property type="match status" value="1"/>
</dbReference>
<feature type="chain" id="PRO_5038857322" description="Cell wall hydrolase SleB domain-containing protein" evidence="1">
    <location>
        <begin position="21"/>
        <end position="155"/>
    </location>
</feature>
<dbReference type="STRING" id="284581.AMD01_16805"/>
<evidence type="ECO:0000313" key="3">
    <source>
        <dbReference type="EMBL" id="KOO42803.1"/>
    </source>
</evidence>
<name>A0A0M0KWN6_9BACI</name>
<dbReference type="AlphaFoldDB" id="A0A0M0KWN6"/>
<evidence type="ECO:0000256" key="1">
    <source>
        <dbReference type="SAM" id="SignalP"/>
    </source>
</evidence>
<gene>
    <name evidence="3" type="ORF">AMD01_16805</name>
</gene>
<dbReference type="RefSeq" id="WP_053402602.1">
    <property type="nucleotide sequence ID" value="NZ_CP061868.1"/>
</dbReference>
<dbReference type="Proteomes" id="UP000037558">
    <property type="component" value="Unassembled WGS sequence"/>
</dbReference>
<reference evidence="4" key="1">
    <citation type="submission" date="2015-08" db="EMBL/GenBank/DDBJ databases">
        <title>Fjat-14210 dsm16467.</title>
        <authorList>
            <person name="Liu B."/>
            <person name="Wang J."/>
            <person name="Zhu Y."/>
            <person name="Liu G."/>
            <person name="Chen Q."/>
            <person name="Chen Z."/>
            <person name="Lan J."/>
            <person name="Che J."/>
            <person name="Ge C."/>
            <person name="Shi H."/>
            <person name="Pan Z."/>
            <person name="Liu X."/>
        </authorList>
    </citation>
    <scope>NUCLEOTIDE SEQUENCE [LARGE SCALE GENOMIC DNA]</scope>
    <source>
        <strain evidence="4">DSM 16467</strain>
    </source>
</reference>
<dbReference type="GO" id="GO:0016787">
    <property type="term" value="F:hydrolase activity"/>
    <property type="evidence" value="ECO:0007669"/>
    <property type="project" value="InterPro"/>
</dbReference>
<protein>
    <recommendedName>
        <fullName evidence="2">Cell wall hydrolase SleB domain-containing protein</fullName>
    </recommendedName>
</protein>
<feature type="signal peptide" evidence="1">
    <location>
        <begin position="1"/>
        <end position="20"/>
    </location>
</feature>
<dbReference type="Gene3D" id="1.10.10.2520">
    <property type="entry name" value="Cell wall hydrolase SleB, domain 1"/>
    <property type="match status" value="1"/>
</dbReference>
<keyword evidence="4" id="KW-1185">Reference proteome</keyword>
<dbReference type="PATRIC" id="fig|284581.3.peg.2864"/>
<evidence type="ECO:0000259" key="2">
    <source>
        <dbReference type="Pfam" id="PF07486"/>
    </source>
</evidence>
<comment type="caution">
    <text evidence="3">The sequence shown here is derived from an EMBL/GenBank/DDBJ whole genome shotgun (WGS) entry which is preliminary data.</text>
</comment>
<dbReference type="Gene3D" id="6.20.240.60">
    <property type="match status" value="1"/>
</dbReference>
<feature type="domain" description="Cell wall hydrolase SleB" evidence="2">
    <location>
        <begin position="56"/>
        <end position="154"/>
    </location>
</feature>
<organism evidence="3 4">
    <name type="scientific">Priestia koreensis</name>
    <dbReference type="NCBI Taxonomy" id="284581"/>
    <lineage>
        <taxon>Bacteria</taxon>
        <taxon>Bacillati</taxon>
        <taxon>Bacillota</taxon>
        <taxon>Bacilli</taxon>
        <taxon>Bacillales</taxon>
        <taxon>Bacillaceae</taxon>
        <taxon>Priestia</taxon>
    </lineage>
</organism>
<dbReference type="OrthoDB" id="9785345at2"/>
<evidence type="ECO:0000313" key="4">
    <source>
        <dbReference type="Proteomes" id="UP000037558"/>
    </source>
</evidence>
<dbReference type="InterPro" id="IPR042047">
    <property type="entry name" value="SleB_dom1"/>
</dbReference>